<feature type="region of interest" description="Disordered" evidence="1">
    <location>
        <begin position="132"/>
        <end position="153"/>
    </location>
</feature>
<dbReference type="EMBL" id="CAJNOE010000038">
    <property type="protein sequence ID" value="CAF0786811.1"/>
    <property type="molecule type" value="Genomic_DNA"/>
</dbReference>
<feature type="domain" description="LysM" evidence="2">
    <location>
        <begin position="2"/>
        <end position="48"/>
    </location>
</feature>
<evidence type="ECO:0000313" key="4">
    <source>
        <dbReference type="Proteomes" id="UP000663860"/>
    </source>
</evidence>
<accession>A0A813RX24</accession>
<dbReference type="Proteomes" id="UP000663860">
    <property type="component" value="Unassembled WGS sequence"/>
</dbReference>
<dbReference type="Pfam" id="PF01476">
    <property type="entry name" value="LysM"/>
    <property type="match status" value="2"/>
</dbReference>
<feature type="region of interest" description="Disordered" evidence="1">
    <location>
        <begin position="51"/>
        <end position="73"/>
    </location>
</feature>
<dbReference type="Gene3D" id="3.10.350.10">
    <property type="entry name" value="LysM domain"/>
    <property type="match status" value="2"/>
</dbReference>
<gene>
    <name evidence="3" type="ORF">IZO911_LOCUS6168</name>
</gene>
<feature type="domain" description="LysM" evidence="2">
    <location>
        <begin position="80"/>
        <end position="126"/>
    </location>
</feature>
<sequence length="200" mass="21582">MSKYIVQRGDTLWDIAKQQLEDGNRFEEIKRASGLSSNDICAGDKLIIPSRNSNGATNHGATNHRTNNPDNASVSGVGVSKYIVQKDDTLWKIAEQKLGDGNRFEEIKRASGLSSNDICPGQQLIIPENGTGTASHGATSYRANSPDSASVSDVGMSQQHVNAGFRATVTKGIRPLEPHMDSRVAIYEKVCLAFGVSQHL</sequence>
<evidence type="ECO:0000259" key="2">
    <source>
        <dbReference type="PROSITE" id="PS51782"/>
    </source>
</evidence>
<comment type="caution">
    <text evidence="3">The sequence shown here is derived from an EMBL/GenBank/DDBJ whole genome shotgun (WGS) entry which is preliminary data.</text>
</comment>
<name>A0A813RX24_9BILA</name>
<reference evidence="3" key="1">
    <citation type="submission" date="2021-02" db="EMBL/GenBank/DDBJ databases">
        <authorList>
            <person name="Nowell W R."/>
        </authorList>
    </citation>
    <scope>NUCLEOTIDE SEQUENCE</scope>
</reference>
<evidence type="ECO:0000313" key="3">
    <source>
        <dbReference type="EMBL" id="CAF0786811.1"/>
    </source>
</evidence>
<dbReference type="SMART" id="SM00257">
    <property type="entry name" value="LysM"/>
    <property type="match status" value="2"/>
</dbReference>
<dbReference type="AlphaFoldDB" id="A0A813RX24"/>
<dbReference type="PROSITE" id="PS51782">
    <property type="entry name" value="LYSM"/>
    <property type="match status" value="2"/>
</dbReference>
<dbReference type="InterPro" id="IPR018392">
    <property type="entry name" value="LysM"/>
</dbReference>
<dbReference type="PANTHER" id="PTHR34700">
    <property type="entry name" value="POTASSIUM BINDING PROTEIN KBP"/>
    <property type="match status" value="1"/>
</dbReference>
<evidence type="ECO:0000256" key="1">
    <source>
        <dbReference type="SAM" id="MobiDB-lite"/>
    </source>
</evidence>
<dbReference type="PANTHER" id="PTHR34700:SF4">
    <property type="entry name" value="PHAGE-LIKE ELEMENT PBSX PROTEIN XKDP"/>
    <property type="match status" value="1"/>
</dbReference>
<dbReference type="SUPFAM" id="SSF54106">
    <property type="entry name" value="LysM domain"/>
    <property type="match status" value="2"/>
</dbReference>
<proteinExistence type="predicted"/>
<organism evidence="3 4">
    <name type="scientific">Adineta steineri</name>
    <dbReference type="NCBI Taxonomy" id="433720"/>
    <lineage>
        <taxon>Eukaryota</taxon>
        <taxon>Metazoa</taxon>
        <taxon>Spiralia</taxon>
        <taxon>Gnathifera</taxon>
        <taxon>Rotifera</taxon>
        <taxon>Eurotatoria</taxon>
        <taxon>Bdelloidea</taxon>
        <taxon>Adinetida</taxon>
        <taxon>Adinetidae</taxon>
        <taxon>Adineta</taxon>
    </lineage>
</organism>
<dbReference type="CDD" id="cd00118">
    <property type="entry name" value="LysM"/>
    <property type="match status" value="2"/>
</dbReference>
<protein>
    <recommendedName>
        <fullName evidence="2">LysM domain-containing protein</fullName>
    </recommendedName>
</protein>
<dbReference type="InterPro" id="IPR052196">
    <property type="entry name" value="Bact_Kbp"/>
</dbReference>
<dbReference type="InterPro" id="IPR036779">
    <property type="entry name" value="LysM_dom_sf"/>
</dbReference>